<dbReference type="PROSITE" id="PS51783">
    <property type="entry name" value="PH_BEACH"/>
    <property type="match status" value="1"/>
</dbReference>
<evidence type="ECO:0000313" key="5">
    <source>
        <dbReference type="Proteomes" id="UP000593567"/>
    </source>
</evidence>
<dbReference type="InterPro" id="IPR015943">
    <property type="entry name" value="WD40/YVTN_repeat-like_dom_sf"/>
</dbReference>
<dbReference type="InterPro" id="IPR011993">
    <property type="entry name" value="PH-like_dom_sf"/>
</dbReference>
<dbReference type="Pfam" id="PF00400">
    <property type="entry name" value="WD40"/>
    <property type="match status" value="1"/>
</dbReference>
<dbReference type="Proteomes" id="UP000593567">
    <property type="component" value="Unassembled WGS sequence"/>
</dbReference>
<proteinExistence type="predicted"/>
<evidence type="ECO:0000313" key="4">
    <source>
        <dbReference type="EMBL" id="KAF6033392.1"/>
    </source>
</evidence>
<dbReference type="SMART" id="SM01026">
    <property type="entry name" value="Beach"/>
    <property type="match status" value="1"/>
</dbReference>
<dbReference type="InterPro" id="IPR001680">
    <property type="entry name" value="WD40_rpt"/>
</dbReference>
<gene>
    <name evidence="4" type="ORF">EB796_008304</name>
</gene>
<feature type="domain" description="BEACH" evidence="2">
    <location>
        <begin position="467"/>
        <end position="770"/>
    </location>
</feature>
<dbReference type="InterPro" id="IPR023362">
    <property type="entry name" value="PH-BEACH_dom"/>
</dbReference>
<keyword evidence="1" id="KW-0853">WD repeat</keyword>
<reference evidence="4" key="1">
    <citation type="submission" date="2020-06" db="EMBL/GenBank/DDBJ databases">
        <title>Draft genome of Bugula neritina, a colonial animal packing powerful symbionts and potential medicines.</title>
        <authorList>
            <person name="Rayko M."/>
        </authorList>
    </citation>
    <scope>NUCLEOTIDE SEQUENCE [LARGE SCALE GENOMIC DNA]</scope>
    <source>
        <strain evidence="4">Kwan_BN1</strain>
    </source>
</reference>
<protein>
    <submittedName>
        <fullName evidence="4">LYST</fullName>
    </submittedName>
</protein>
<dbReference type="SMART" id="SM00320">
    <property type="entry name" value="WD40"/>
    <property type="match status" value="4"/>
</dbReference>
<dbReference type="Pfam" id="PF14844">
    <property type="entry name" value="PH_BEACH"/>
    <property type="match status" value="1"/>
</dbReference>
<dbReference type="CDD" id="cd01201">
    <property type="entry name" value="PH_BEACH"/>
    <property type="match status" value="1"/>
</dbReference>
<dbReference type="PANTHER" id="PTHR13743:SF86">
    <property type="entry name" value="LYSOSOMAL-TRAFFICKING REGULATOR"/>
    <property type="match status" value="1"/>
</dbReference>
<dbReference type="Gene3D" id="2.30.29.30">
    <property type="entry name" value="Pleckstrin-homology domain (PH domain)/Phosphotyrosine-binding domain (PTB)"/>
    <property type="match status" value="1"/>
</dbReference>
<evidence type="ECO:0000259" key="2">
    <source>
        <dbReference type="PROSITE" id="PS50197"/>
    </source>
</evidence>
<dbReference type="SUPFAM" id="SSF81837">
    <property type="entry name" value="BEACH domain"/>
    <property type="match status" value="1"/>
</dbReference>
<dbReference type="AlphaFoldDB" id="A0A7J7K447"/>
<dbReference type="InterPro" id="IPR000409">
    <property type="entry name" value="BEACH_dom"/>
</dbReference>
<dbReference type="PANTHER" id="PTHR13743">
    <property type="entry name" value="BEIGE/BEACH-RELATED"/>
    <property type="match status" value="1"/>
</dbReference>
<dbReference type="Gene3D" id="2.130.10.10">
    <property type="entry name" value="YVTN repeat-like/Quinoprotein amine dehydrogenase"/>
    <property type="match status" value="2"/>
</dbReference>
<evidence type="ECO:0000256" key="1">
    <source>
        <dbReference type="PROSITE-ProRule" id="PRU00221"/>
    </source>
</evidence>
<comment type="caution">
    <text evidence="4">The sequence shown here is derived from an EMBL/GenBank/DDBJ whole genome shotgun (WGS) entry which is preliminary data.</text>
</comment>
<dbReference type="InterPro" id="IPR036322">
    <property type="entry name" value="WD40_repeat_dom_sf"/>
</dbReference>
<sequence length="1109" mass="125253">MSSLHSLQQTAAESKNSRSTLTDMLLFTLRDFTAYAICRGLRAVDVMKDNLPNVTELLLNALVVSGDSSKKTTWQFIVESDSVRKVIWKQLADVLTYILSFSCDLVTTENVISVIGQLSDVTQKKIVDSIQLLADDLLLLNLKNFLQTNSIKAVSESFLTRLLRRLTLSSTKSSVGANHLSGDPETTLREVWLTHIKKHRSSWKEQLTECKHLIFHNLDSLAKLVSHSATEINKDVVHRQNLERKKFIELVKINMATEVSVSTSWQRLVRQLTHERALWHDKLSYPQSWEIDPTEGPGRVRKRLQRCHMTSIQAQFLLDEAQYKVGLSQSSPPLQYLFEVGTQSESASAALIYRLHTNETIRFTCKCSNVTPSTETVGDILISDHSIHFVANSAISDYDSEVLAGSHELLSIRWPLIEIKSFYKRRYQLQDNGLEIFLTNGRTSLIAVDSTKERDVLWDELSKLHLPNKTTSADLNSIQKQWVNGQMSNFDYLTHLNTLAGRSFNDLMQYPVFPFILNQYEGNYLDLNDPQSYRKLNKPIACQHIENEAKFKQHYEAIEADIELSKRNPDDSHVPLAPYHYASHYSNSGVVLHYLVRLLPYTKMFLRYQDGQFDIPDRTFHSMQTSWLLSSQRSSTDVKELIPEFFYLPEFMTNYEGFNFGKRHTKEPVMDLNLPAWCHHNSRLFVLILRQSLENQLVSTHLHSWINLVFGFQQQGLAAKEAVNIFHPATYYGLEVNSIEDELQQSAIKVMIRTYGQMPKQLFTTKHPEQQQDGPVLNTVSGLCWGDYVGSPSETVDPKIVVNDLVRAATIAAISTGEIVGLAASSCVITHETKTGDELSARTDCIWAARLCWGNSDNVLRLQIQKDKQPINFVSLPFKVTACASLADCRLLLIASDAGFIQVHRLSYSKQQSCEISWVSLVTTLTAHHSAITSLVVSPEYSIIVSADKSGLCIIWDLNKLMYVRCMESETQREVTCVTVSSTMGDIAFCSPHGRGSVIDVYTVNASPISSLTLRDRVNWLCYSSAPEGKSVNVLVGALSNGTLQLWSSWDLRPLRTLSVPGLSEPFMCCTYAQDSQYLAACTYSGRLIIWAKGGPPSTLFSRVKYFPA</sequence>
<organism evidence="4 5">
    <name type="scientific">Bugula neritina</name>
    <name type="common">Brown bryozoan</name>
    <name type="synonym">Sertularia neritina</name>
    <dbReference type="NCBI Taxonomy" id="10212"/>
    <lineage>
        <taxon>Eukaryota</taxon>
        <taxon>Metazoa</taxon>
        <taxon>Spiralia</taxon>
        <taxon>Lophotrochozoa</taxon>
        <taxon>Bryozoa</taxon>
        <taxon>Gymnolaemata</taxon>
        <taxon>Cheilostomatida</taxon>
        <taxon>Flustrina</taxon>
        <taxon>Buguloidea</taxon>
        <taxon>Bugulidae</taxon>
        <taxon>Bugula</taxon>
    </lineage>
</organism>
<dbReference type="CDD" id="cd06071">
    <property type="entry name" value="Beach"/>
    <property type="match status" value="1"/>
</dbReference>
<dbReference type="SUPFAM" id="SSF50729">
    <property type="entry name" value="PH domain-like"/>
    <property type="match status" value="1"/>
</dbReference>
<feature type="repeat" description="WD" evidence="1">
    <location>
        <begin position="925"/>
        <end position="959"/>
    </location>
</feature>
<dbReference type="PROSITE" id="PS50197">
    <property type="entry name" value="BEACH"/>
    <property type="match status" value="1"/>
</dbReference>
<dbReference type="EMBL" id="VXIV02001355">
    <property type="protein sequence ID" value="KAF6033392.1"/>
    <property type="molecule type" value="Genomic_DNA"/>
</dbReference>
<dbReference type="SUPFAM" id="SSF50978">
    <property type="entry name" value="WD40 repeat-like"/>
    <property type="match status" value="1"/>
</dbReference>
<dbReference type="PROSITE" id="PS50082">
    <property type="entry name" value="WD_REPEATS_2"/>
    <property type="match status" value="1"/>
</dbReference>
<accession>A0A7J7K447</accession>
<dbReference type="InterPro" id="IPR050865">
    <property type="entry name" value="BEACH_Domain"/>
</dbReference>
<evidence type="ECO:0000259" key="3">
    <source>
        <dbReference type="PROSITE" id="PS51783"/>
    </source>
</evidence>
<feature type="domain" description="BEACH-type PH" evidence="3">
    <location>
        <begin position="356"/>
        <end position="462"/>
    </location>
</feature>
<dbReference type="OrthoDB" id="6284154at2759"/>
<dbReference type="PROSITE" id="PS50294">
    <property type="entry name" value="WD_REPEATS_REGION"/>
    <property type="match status" value="1"/>
</dbReference>
<dbReference type="InterPro" id="IPR036372">
    <property type="entry name" value="BEACH_dom_sf"/>
</dbReference>
<keyword evidence="5" id="KW-1185">Reference proteome</keyword>
<dbReference type="Gene3D" id="1.10.1540.10">
    <property type="entry name" value="BEACH domain"/>
    <property type="match status" value="1"/>
</dbReference>
<name>A0A7J7K447_BUGNE</name>
<dbReference type="Pfam" id="PF02138">
    <property type="entry name" value="Beach"/>
    <property type="match status" value="1"/>
</dbReference>